<dbReference type="PANTHER" id="PTHR12461:SF98">
    <property type="entry name" value="CUPIN-LIKE DOMAIN-CONTAINING PROTEIN"/>
    <property type="match status" value="1"/>
</dbReference>
<name>A0A6A3LRE4_9STRA</name>
<dbReference type="Gene3D" id="2.60.120.10">
    <property type="entry name" value="Jelly Rolls"/>
    <property type="match status" value="1"/>
</dbReference>
<gene>
    <name evidence="4" type="ORF">PR001_g11427</name>
    <name evidence="3" type="ORF">PR002_g12141</name>
    <name evidence="5" type="ORF">PR003_g12563</name>
</gene>
<dbReference type="InterPro" id="IPR014710">
    <property type="entry name" value="RmlC-like_jellyroll"/>
</dbReference>
<keyword evidence="1" id="KW-0472">Membrane</keyword>
<dbReference type="SUPFAM" id="SSF51197">
    <property type="entry name" value="Clavaminate synthase-like"/>
    <property type="match status" value="1"/>
</dbReference>
<dbReference type="Proteomes" id="UP000435112">
    <property type="component" value="Unassembled WGS sequence"/>
</dbReference>
<keyword evidence="1" id="KW-1133">Transmembrane helix</keyword>
<dbReference type="Proteomes" id="UP000429607">
    <property type="component" value="Unassembled WGS sequence"/>
</dbReference>
<evidence type="ECO:0000313" key="4">
    <source>
        <dbReference type="EMBL" id="KAE9029781.1"/>
    </source>
</evidence>
<proteinExistence type="predicted"/>
<protein>
    <recommendedName>
        <fullName evidence="2">Cupin-like domain-containing protein</fullName>
    </recommendedName>
</protein>
<reference evidence="6 8" key="1">
    <citation type="submission" date="2018-09" db="EMBL/GenBank/DDBJ databases">
        <title>Genomic investigation of the strawberry pathogen Phytophthora fragariae indicates pathogenicity is determined by transcriptional variation in three key races.</title>
        <authorList>
            <person name="Adams T.M."/>
            <person name="Armitage A.D."/>
            <person name="Sobczyk M.K."/>
            <person name="Bates H.J."/>
            <person name="Dunwell J.M."/>
            <person name="Nellist C.F."/>
            <person name="Harrison R.J."/>
        </authorList>
    </citation>
    <scope>NUCLEOTIDE SEQUENCE [LARGE SCALE GENOMIC DNA]</scope>
    <source>
        <strain evidence="4 6">SCRP249</strain>
        <strain evidence="3 8">SCRP324</strain>
        <strain evidence="5 7">SCRP333</strain>
    </source>
</reference>
<dbReference type="EMBL" id="QXFT01000761">
    <property type="protein sequence ID" value="KAE9336332.1"/>
    <property type="molecule type" value="Genomic_DNA"/>
</dbReference>
<dbReference type="Pfam" id="PF13621">
    <property type="entry name" value="Cupin_8"/>
    <property type="match status" value="1"/>
</dbReference>
<feature type="domain" description="Cupin-like" evidence="2">
    <location>
        <begin position="177"/>
        <end position="422"/>
    </location>
</feature>
<comment type="caution">
    <text evidence="3">The sequence shown here is derived from an EMBL/GenBank/DDBJ whole genome shotgun (WGS) entry which is preliminary data.</text>
</comment>
<sequence>MAKSGTAAAQLRTTAFLRRGAWELRQGQCSGAAAVLLLLFGVAALSLGLWVSPPTLTSQLSNVRTQFQASGGENPLRWGAGDSAVVLKGQKLQRFLPPQYPNGAANKFQCDLPSLRYECDLNAEEGCKAYPQLFPSAVLFDNWKAENTQVPHAIFDSICHFNVSDPYEFRLAQMFREMEVPFVTYGVPELTAATKLWTDEYLTEKLSPTAPYKVHVANDTHYMYYEKSKQVAGQKDPYESRWMTYPQFVKAVNDVKLPEELGEPHEYYYLMLKKNDLLNRAKFIFDDLRFLSVVETEHDPRFGDLYIRDLSIAKKHGMRCRLGMRGIIAEGHIDGGFNHISMIRGTKRYVISPPSSCKCLGLMTTGQSARHTTFNWSDTSALPETARNCPAAEVALTAGEVLYLPSFWYHHIVSLDTSIQCNLRSGDVIRNDMKQFLMECGFGRGG</sequence>
<keyword evidence="1" id="KW-0812">Transmembrane</keyword>
<evidence type="ECO:0000259" key="2">
    <source>
        <dbReference type="Pfam" id="PF13621"/>
    </source>
</evidence>
<evidence type="ECO:0000313" key="3">
    <source>
        <dbReference type="EMBL" id="KAE9021822.1"/>
    </source>
</evidence>
<keyword evidence="7" id="KW-1185">Reference proteome</keyword>
<organism evidence="3 8">
    <name type="scientific">Phytophthora rubi</name>
    <dbReference type="NCBI Taxonomy" id="129364"/>
    <lineage>
        <taxon>Eukaryota</taxon>
        <taxon>Sar</taxon>
        <taxon>Stramenopiles</taxon>
        <taxon>Oomycota</taxon>
        <taxon>Peronosporomycetes</taxon>
        <taxon>Peronosporales</taxon>
        <taxon>Peronosporaceae</taxon>
        <taxon>Phytophthora</taxon>
    </lineage>
</organism>
<evidence type="ECO:0000313" key="8">
    <source>
        <dbReference type="Proteomes" id="UP000435112"/>
    </source>
</evidence>
<evidence type="ECO:0000256" key="1">
    <source>
        <dbReference type="SAM" id="Phobius"/>
    </source>
</evidence>
<evidence type="ECO:0000313" key="6">
    <source>
        <dbReference type="Proteomes" id="UP000429607"/>
    </source>
</evidence>
<feature type="transmembrane region" description="Helical" evidence="1">
    <location>
        <begin position="29"/>
        <end position="51"/>
    </location>
</feature>
<evidence type="ECO:0000313" key="7">
    <source>
        <dbReference type="Proteomes" id="UP000434957"/>
    </source>
</evidence>
<accession>A0A6A3LRE4</accession>
<dbReference type="PANTHER" id="PTHR12461">
    <property type="entry name" value="HYPOXIA-INDUCIBLE FACTOR 1 ALPHA INHIBITOR-RELATED"/>
    <property type="match status" value="1"/>
</dbReference>
<evidence type="ECO:0000313" key="5">
    <source>
        <dbReference type="EMBL" id="KAE9336332.1"/>
    </source>
</evidence>
<dbReference type="EMBL" id="QXFV01000702">
    <property type="protein sequence ID" value="KAE9029781.1"/>
    <property type="molecule type" value="Genomic_DNA"/>
</dbReference>
<dbReference type="EMBL" id="QXFU01000753">
    <property type="protein sequence ID" value="KAE9021822.1"/>
    <property type="molecule type" value="Genomic_DNA"/>
</dbReference>
<dbReference type="AlphaFoldDB" id="A0A6A3LRE4"/>
<dbReference type="OrthoDB" id="415358at2759"/>
<dbReference type="InterPro" id="IPR041667">
    <property type="entry name" value="Cupin_8"/>
</dbReference>
<dbReference type="Proteomes" id="UP000434957">
    <property type="component" value="Unassembled WGS sequence"/>
</dbReference>